<dbReference type="AlphaFoldDB" id="A0A3Q7II60"/>
<evidence type="ECO:0000313" key="1">
    <source>
        <dbReference type="EnsemblPlants" id="Solyc08g048525.1.1"/>
    </source>
</evidence>
<proteinExistence type="predicted"/>
<organism evidence="1">
    <name type="scientific">Solanum lycopersicum</name>
    <name type="common">Tomato</name>
    <name type="synonym">Lycopersicon esculentum</name>
    <dbReference type="NCBI Taxonomy" id="4081"/>
    <lineage>
        <taxon>Eukaryota</taxon>
        <taxon>Viridiplantae</taxon>
        <taxon>Streptophyta</taxon>
        <taxon>Embryophyta</taxon>
        <taxon>Tracheophyta</taxon>
        <taxon>Spermatophyta</taxon>
        <taxon>Magnoliopsida</taxon>
        <taxon>eudicotyledons</taxon>
        <taxon>Gunneridae</taxon>
        <taxon>Pentapetalae</taxon>
        <taxon>asterids</taxon>
        <taxon>lamiids</taxon>
        <taxon>Solanales</taxon>
        <taxon>Solanaceae</taxon>
        <taxon>Solanoideae</taxon>
        <taxon>Solaneae</taxon>
        <taxon>Solanum</taxon>
        <taxon>Solanum subgen. Lycopersicon</taxon>
    </lineage>
</organism>
<sequence length="127" mass="14076">MLCLLYTELYLLSAVKLMLHGFQYLVADSSLLLASSVRSGVADMTFGSCAHSGDDVLLEHLLPISLVGINSNLLLKLNWFWFLLTFWSLGLAIRRSVREELWLEIVESAACPLILGVCPMSCGLFIP</sequence>
<dbReference type="EnsemblPlants" id="Solyc08g048525.1.1">
    <property type="protein sequence ID" value="Solyc08g048525.1.1"/>
    <property type="gene ID" value="Solyc08g048525.1"/>
</dbReference>
<dbReference type="Gramene" id="Solyc08g048525.1.1">
    <property type="protein sequence ID" value="Solyc08g048525.1.1"/>
    <property type="gene ID" value="Solyc08g048525.1"/>
</dbReference>
<accession>A0A3Q7II60</accession>
<dbReference type="Proteomes" id="UP000004994">
    <property type="component" value="Chromosome 8"/>
</dbReference>
<dbReference type="InParanoid" id="A0A3Q7II60"/>
<evidence type="ECO:0000313" key="2">
    <source>
        <dbReference type="Proteomes" id="UP000004994"/>
    </source>
</evidence>
<reference evidence="1" key="2">
    <citation type="submission" date="2019-01" db="UniProtKB">
        <authorList>
            <consortium name="EnsemblPlants"/>
        </authorList>
    </citation>
    <scope>IDENTIFICATION</scope>
    <source>
        <strain evidence="1">cv. Heinz 1706</strain>
    </source>
</reference>
<protein>
    <submittedName>
        <fullName evidence="1">Uncharacterized protein</fullName>
    </submittedName>
</protein>
<reference evidence="1" key="1">
    <citation type="journal article" date="2012" name="Nature">
        <title>The tomato genome sequence provides insights into fleshy fruit evolution.</title>
        <authorList>
            <consortium name="Tomato Genome Consortium"/>
        </authorList>
    </citation>
    <scope>NUCLEOTIDE SEQUENCE [LARGE SCALE GENOMIC DNA]</scope>
    <source>
        <strain evidence="1">cv. Heinz 1706</strain>
    </source>
</reference>
<name>A0A3Q7II60_SOLLC</name>
<keyword evidence="2" id="KW-1185">Reference proteome</keyword>